<sequence>MNYEKEEFFAPGHGMCAGCAAPIIVKWVLKLAGPNTIVVNATGCLEVATTAYPRTSWRVPWLHVAFENAAAAASGIEAAARAKGEKLNIIAFGGDGGTADIGFQALSGMVERGHNVLYVLYDNEAYMNTGIQRSGATPWGAWTTTSKVGSANPIGKLQPKKPVARIIAAHNAKYVATANPAIFNDFKKKVQKALSYEGARFLHVISSCTTGWRHDPSKTVEIMKLASDTGIFPLWEVVDGDLENMRITYKPKKFKPVEEYLKPQGRFRHLLKNPEYVKKLQEQVDAWWAKYGHHYNP</sequence>
<dbReference type="STRING" id="439481.Aboo_1437"/>
<proteinExistence type="predicted"/>
<dbReference type="GO" id="GO:0006082">
    <property type="term" value="P:organic acid metabolic process"/>
    <property type="evidence" value="ECO:0007669"/>
    <property type="project" value="UniProtKB-ARBA"/>
</dbReference>
<feature type="domain" description="Thiamine pyrophosphate enzyme TPP-binding" evidence="3">
    <location>
        <begin position="42"/>
        <end position="204"/>
    </location>
</feature>
<gene>
    <name evidence="4" type="ordered locus">Aboo_1437</name>
</gene>
<reference evidence="4" key="1">
    <citation type="submission" date="2010-02" db="EMBL/GenBank/DDBJ databases">
        <title>Complete sequence of Aciduliprofundum boonei T469.</title>
        <authorList>
            <consortium name="US DOE Joint Genome Institute"/>
            <person name="Lucas S."/>
            <person name="Copeland A."/>
            <person name="Lapidus A."/>
            <person name="Cheng J.-F."/>
            <person name="Bruce D."/>
            <person name="Goodwin L."/>
            <person name="Pitluck S."/>
            <person name="Saunders E."/>
            <person name="Detter J.C."/>
            <person name="Han C."/>
            <person name="Tapia R."/>
            <person name="Land M."/>
            <person name="Hauser L."/>
            <person name="Kyrpides N."/>
            <person name="Mikhailova N."/>
            <person name="Flores G."/>
            <person name="Reysenbach A.-L."/>
            <person name="Woyke T."/>
        </authorList>
    </citation>
    <scope>NUCLEOTIDE SEQUENCE</scope>
    <source>
        <strain evidence="4">T469</strain>
    </source>
</reference>
<dbReference type="GO" id="GO:0044272">
    <property type="term" value="P:sulfur compound biosynthetic process"/>
    <property type="evidence" value="ECO:0007669"/>
    <property type="project" value="UniProtKB-ARBA"/>
</dbReference>
<dbReference type="Gene3D" id="3.40.50.970">
    <property type="match status" value="2"/>
</dbReference>
<evidence type="ECO:0000313" key="5">
    <source>
        <dbReference type="Proteomes" id="UP000001400"/>
    </source>
</evidence>
<dbReference type="CDD" id="cd03376">
    <property type="entry name" value="TPP_PFOR_porB_like"/>
    <property type="match status" value="1"/>
</dbReference>
<dbReference type="OrthoDB" id="296931at2157"/>
<dbReference type="Proteomes" id="UP000001400">
    <property type="component" value="Chromosome"/>
</dbReference>
<comment type="subunit">
    <text evidence="1">Heterotetramer of one alpha, one beta, one delta and one gamma chain.</text>
</comment>
<keyword evidence="2" id="KW-0560">Oxidoreductase</keyword>
<evidence type="ECO:0000259" key="3">
    <source>
        <dbReference type="Pfam" id="PF02775"/>
    </source>
</evidence>
<dbReference type="InterPro" id="IPR011766">
    <property type="entry name" value="TPP_enzyme_TPP-bd"/>
</dbReference>
<dbReference type="KEGG" id="abi:Aboo_1437"/>
<dbReference type="AlphaFoldDB" id="B5IB96"/>
<evidence type="ECO:0000256" key="1">
    <source>
        <dbReference type="ARBA" id="ARBA00011595"/>
    </source>
</evidence>
<organism evidence="4 5">
    <name type="scientific">Aciduliprofundum boonei (strain DSM 19572 / T469)</name>
    <dbReference type="NCBI Taxonomy" id="439481"/>
    <lineage>
        <taxon>Archaea</taxon>
        <taxon>Methanobacteriati</taxon>
        <taxon>Thermoplasmatota</taxon>
        <taxon>DHVE2 group</taxon>
        <taxon>Candidatus Aciduliprofundum</taxon>
    </lineage>
</organism>
<dbReference type="Pfam" id="PF02775">
    <property type="entry name" value="TPP_enzyme_C"/>
    <property type="match status" value="1"/>
</dbReference>
<dbReference type="GO" id="GO:0030976">
    <property type="term" value="F:thiamine pyrophosphate binding"/>
    <property type="evidence" value="ECO:0007669"/>
    <property type="project" value="InterPro"/>
</dbReference>
<dbReference type="GeneID" id="8828402"/>
<evidence type="ECO:0000256" key="2">
    <source>
        <dbReference type="ARBA" id="ARBA00023002"/>
    </source>
</evidence>
<dbReference type="InterPro" id="IPR029061">
    <property type="entry name" value="THDP-binding"/>
</dbReference>
<dbReference type="GO" id="GO:0016491">
    <property type="term" value="F:oxidoreductase activity"/>
    <property type="evidence" value="ECO:0007669"/>
    <property type="project" value="UniProtKB-KW"/>
</dbReference>
<dbReference type="HOGENOM" id="CLU_058423_0_0_2"/>
<dbReference type="EMBL" id="CP001941">
    <property type="protein sequence ID" value="ADD09244.1"/>
    <property type="molecule type" value="Genomic_DNA"/>
</dbReference>
<dbReference type="InterPro" id="IPR051479">
    <property type="entry name" value="PorB-like"/>
</dbReference>
<evidence type="ECO:0000313" key="4">
    <source>
        <dbReference type="EMBL" id="ADD09244.1"/>
    </source>
</evidence>
<dbReference type="PANTHER" id="PTHR42897">
    <property type="entry name" value="PYRUVATE SYNTHASE SUBUNIT PORB"/>
    <property type="match status" value="1"/>
</dbReference>
<accession>B5IB96</accession>
<protein>
    <submittedName>
        <fullName evidence="4">Thiamine pyrophosphate protein domain protein TPP-binding protein</fullName>
    </submittedName>
</protein>
<dbReference type="eggNOG" id="arCOG01601">
    <property type="taxonomic scope" value="Archaea"/>
</dbReference>
<dbReference type="RefSeq" id="WP_008083231.1">
    <property type="nucleotide sequence ID" value="NC_013926.1"/>
</dbReference>
<dbReference type="PANTHER" id="PTHR42897:SF2">
    <property type="entry name" value="PYRUVATE SYNTHASE SUBUNIT PORB"/>
    <property type="match status" value="1"/>
</dbReference>
<name>B5IB96_ACIB4</name>
<keyword evidence="5" id="KW-1185">Reference proteome</keyword>
<dbReference type="SUPFAM" id="SSF52518">
    <property type="entry name" value="Thiamin diphosphate-binding fold (THDP-binding)"/>
    <property type="match status" value="1"/>
</dbReference>